<dbReference type="InterPro" id="IPR041490">
    <property type="entry name" value="KstR2_TetR_C"/>
</dbReference>
<dbReference type="InterPro" id="IPR050109">
    <property type="entry name" value="HTH-type_TetR-like_transc_reg"/>
</dbReference>
<feature type="compositionally biased region" description="Basic residues" evidence="6">
    <location>
        <begin position="1"/>
        <end position="13"/>
    </location>
</feature>
<keyword evidence="2" id="KW-0805">Transcription regulation</keyword>
<dbReference type="InterPro" id="IPR036271">
    <property type="entry name" value="Tet_transcr_reg_TetR-rel_C_sf"/>
</dbReference>
<dbReference type="InterPro" id="IPR001647">
    <property type="entry name" value="HTH_TetR"/>
</dbReference>
<name>A0ABW0L279_9BURK</name>
<comment type="caution">
    <text evidence="8">The sequence shown here is derived from an EMBL/GenBank/DDBJ whole genome shotgun (WGS) entry which is preliminary data.</text>
</comment>
<evidence type="ECO:0000256" key="6">
    <source>
        <dbReference type="SAM" id="MobiDB-lite"/>
    </source>
</evidence>
<feature type="DNA-binding region" description="H-T-H motif" evidence="5">
    <location>
        <begin position="78"/>
        <end position="97"/>
    </location>
</feature>
<dbReference type="PRINTS" id="PR00455">
    <property type="entry name" value="HTHTETR"/>
</dbReference>
<evidence type="ECO:0000256" key="4">
    <source>
        <dbReference type="ARBA" id="ARBA00023163"/>
    </source>
</evidence>
<evidence type="ECO:0000259" key="7">
    <source>
        <dbReference type="PROSITE" id="PS50977"/>
    </source>
</evidence>
<gene>
    <name evidence="8" type="ORF">ACFPN5_03640</name>
</gene>
<dbReference type="Pfam" id="PF00440">
    <property type="entry name" value="TetR_N"/>
    <property type="match status" value="1"/>
</dbReference>
<dbReference type="Pfam" id="PF17932">
    <property type="entry name" value="TetR_C_24"/>
    <property type="match status" value="1"/>
</dbReference>
<feature type="compositionally biased region" description="Low complexity" evidence="6">
    <location>
        <begin position="18"/>
        <end position="30"/>
    </location>
</feature>
<evidence type="ECO:0000256" key="1">
    <source>
        <dbReference type="ARBA" id="ARBA00022491"/>
    </source>
</evidence>
<dbReference type="SUPFAM" id="SSF46689">
    <property type="entry name" value="Homeodomain-like"/>
    <property type="match status" value="1"/>
</dbReference>
<evidence type="ECO:0000313" key="9">
    <source>
        <dbReference type="Proteomes" id="UP001596050"/>
    </source>
</evidence>
<dbReference type="PROSITE" id="PS50977">
    <property type="entry name" value="HTH_TETR_2"/>
    <property type="match status" value="1"/>
</dbReference>
<evidence type="ECO:0000256" key="2">
    <source>
        <dbReference type="ARBA" id="ARBA00023015"/>
    </source>
</evidence>
<keyword evidence="4" id="KW-0804">Transcription</keyword>
<dbReference type="PANTHER" id="PTHR30055:SF175">
    <property type="entry name" value="HTH-TYPE TRANSCRIPTIONAL REPRESSOR KSTR2"/>
    <property type="match status" value="1"/>
</dbReference>
<evidence type="ECO:0000256" key="5">
    <source>
        <dbReference type="PROSITE-ProRule" id="PRU00335"/>
    </source>
</evidence>
<evidence type="ECO:0000256" key="3">
    <source>
        <dbReference type="ARBA" id="ARBA00023125"/>
    </source>
</evidence>
<proteinExistence type="predicted"/>
<keyword evidence="1" id="KW-0678">Repressor</keyword>
<dbReference type="Gene3D" id="1.10.357.10">
    <property type="entry name" value="Tetracycline Repressor, domain 2"/>
    <property type="match status" value="1"/>
</dbReference>
<evidence type="ECO:0000313" key="8">
    <source>
        <dbReference type="EMBL" id="MFC5458901.1"/>
    </source>
</evidence>
<dbReference type="PANTHER" id="PTHR30055">
    <property type="entry name" value="HTH-TYPE TRANSCRIPTIONAL REGULATOR RUTR"/>
    <property type="match status" value="1"/>
</dbReference>
<dbReference type="EMBL" id="JBHSMU010000004">
    <property type="protein sequence ID" value="MFC5458901.1"/>
    <property type="molecule type" value="Genomic_DNA"/>
</dbReference>
<dbReference type="Proteomes" id="UP001596050">
    <property type="component" value="Unassembled WGS sequence"/>
</dbReference>
<dbReference type="RefSeq" id="WP_379780205.1">
    <property type="nucleotide sequence ID" value="NZ_JBHSMU010000004.1"/>
</dbReference>
<dbReference type="InterPro" id="IPR009057">
    <property type="entry name" value="Homeodomain-like_sf"/>
</dbReference>
<organism evidence="8 9">
    <name type="scientific">Massilia niabensis</name>
    <dbReference type="NCBI Taxonomy" id="544910"/>
    <lineage>
        <taxon>Bacteria</taxon>
        <taxon>Pseudomonadati</taxon>
        <taxon>Pseudomonadota</taxon>
        <taxon>Betaproteobacteria</taxon>
        <taxon>Burkholderiales</taxon>
        <taxon>Oxalobacteraceae</taxon>
        <taxon>Telluria group</taxon>
        <taxon>Massilia</taxon>
    </lineage>
</organism>
<sequence>MDHTPKPVRKARPAVKQASSAALSDSAVAAPQPAKPSNIARRRQAALTEGGVEYTAKRRELVELAVRVFKDKGFKATTLNDISKAANIDRATLYYYVASKEELLQEAVQDMLKNNLEEADRIMRRDELDQRGKLTLLFKMLMVSYEQNYPHMYVYIQELMHEVPHDSSPWAKQMLKQTRRFEKMTMTLIAQGIDEGVFRPDVSVHVATNGLFGMFNWTHRWFKPSGKLSAEDVAEQFCKIFLDGITLRTA</sequence>
<accession>A0ABW0L279</accession>
<reference evidence="9" key="1">
    <citation type="journal article" date="2019" name="Int. J. Syst. Evol. Microbiol.">
        <title>The Global Catalogue of Microorganisms (GCM) 10K type strain sequencing project: providing services to taxonomists for standard genome sequencing and annotation.</title>
        <authorList>
            <consortium name="The Broad Institute Genomics Platform"/>
            <consortium name="The Broad Institute Genome Sequencing Center for Infectious Disease"/>
            <person name="Wu L."/>
            <person name="Ma J."/>
        </authorList>
    </citation>
    <scope>NUCLEOTIDE SEQUENCE [LARGE SCALE GENOMIC DNA]</scope>
    <source>
        <strain evidence="9">KACC 12649</strain>
    </source>
</reference>
<dbReference type="SUPFAM" id="SSF48498">
    <property type="entry name" value="Tetracyclin repressor-like, C-terminal domain"/>
    <property type="match status" value="1"/>
</dbReference>
<dbReference type="Gene3D" id="1.10.10.60">
    <property type="entry name" value="Homeodomain-like"/>
    <property type="match status" value="1"/>
</dbReference>
<feature type="region of interest" description="Disordered" evidence="6">
    <location>
        <begin position="1"/>
        <end position="40"/>
    </location>
</feature>
<keyword evidence="9" id="KW-1185">Reference proteome</keyword>
<protein>
    <submittedName>
        <fullName evidence="8">TetR/AcrR family transcriptional regulator</fullName>
    </submittedName>
</protein>
<feature type="domain" description="HTH tetR-type" evidence="7">
    <location>
        <begin position="55"/>
        <end position="115"/>
    </location>
</feature>
<keyword evidence="3 5" id="KW-0238">DNA-binding</keyword>